<feature type="transmembrane region" description="Helical" evidence="7">
    <location>
        <begin position="223"/>
        <end position="245"/>
    </location>
</feature>
<feature type="transmembrane region" description="Helical" evidence="7">
    <location>
        <begin position="257"/>
        <end position="278"/>
    </location>
</feature>
<dbReference type="GO" id="GO:0022857">
    <property type="term" value="F:transmembrane transporter activity"/>
    <property type="evidence" value="ECO:0007669"/>
    <property type="project" value="InterPro"/>
</dbReference>
<comment type="caution">
    <text evidence="9">The sequence shown here is derived from an EMBL/GenBank/DDBJ whole genome shotgun (WGS) entry which is preliminary data.</text>
</comment>
<dbReference type="SUPFAM" id="SSF103473">
    <property type="entry name" value="MFS general substrate transporter"/>
    <property type="match status" value="1"/>
</dbReference>
<organism evidence="9 10">
    <name type="scientific">Candidatus Desantisbacteria bacterium CG_4_10_14_0_8_um_filter_48_22</name>
    <dbReference type="NCBI Taxonomy" id="1974543"/>
    <lineage>
        <taxon>Bacteria</taxon>
        <taxon>Candidatus Desantisiibacteriota</taxon>
    </lineage>
</organism>
<dbReference type="PROSITE" id="PS50850">
    <property type="entry name" value="MFS"/>
    <property type="match status" value="1"/>
</dbReference>
<dbReference type="AlphaFoldDB" id="A0A2M7S5G7"/>
<dbReference type="GO" id="GO:0005886">
    <property type="term" value="C:plasma membrane"/>
    <property type="evidence" value="ECO:0007669"/>
    <property type="project" value="UniProtKB-SubCell"/>
</dbReference>
<feature type="transmembrane region" description="Helical" evidence="7">
    <location>
        <begin position="370"/>
        <end position="392"/>
    </location>
</feature>
<dbReference type="Gene3D" id="1.20.1250.20">
    <property type="entry name" value="MFS general substrate transporter like domains"/>
    <property type="match status" value="1"/>
</dbReference>
<dbReference type="InterPro" id="IPR020846">
    <property type="entry name" value="MFS_dom"/>
</dbReference>
<proteinExistence type="predicted"/>
<evidence type="ECO:0000256" key="4">
    <source>
        <dbReference type="ARBA" id="ARBA00022692"/>
    </source>
</evidence>
<feature type="transmembrane region" description="Helical" evidence="7">
    <location>
        <begin position="12"/>
        <end position="33"/>
    </location>
</feature>
<protein>
    <submittedName>
        <fullName evidence="9">MFS transporter</fullName>
    </submittedName>
</protein>
<dbReference type="CDD" id="cd06173">
    <property type="entry name" value="MFS_MefA_like"/>
    <property type="match status" value="1"/>
</dbReference>
<feature type="transmembrane region" description="Helical" evidence="7">
    <location>
        <begin position="345"/>
        <end position="364"/>
    </location>
</feature>
<accession>A0A2M7S5G7</accession>
<keyword evidence="3" id="KW-1003">Cell membrane</keyword>
<feature type="transmembrane region" description="Helical" evidence="7">
    <location>
        <begin position="45"/>
        <end position="66"/>
    </location>
</feature>
<evidence type="ECO:0000256" key="1">
    <source>
        <dbReference type="ARBA" id="ARBA00004651"/>
    </source>
</evidence>
<feature type="transmembrane region" description="Helical" evidence="7">
    <location>
        <begin position="78"/>
        <end position="98"/>
    </location>
</feature>
<gene>
    <name evidence="9" type="ORF">COY52_11730</name>
</gene>
<dbReference type="Pfam" id="PF05977">
    <property type="entry name" value="MFS_3"/>
    <property type="match status" value="1"/>
</dbReference>
<evidence type="ECO:0000256" key="3">
    <source>
        <dbReference type="ARBA" id="ARBA00022475"/>
    </source>
</evidence>
<feature type="transmembrane region" description="Helical" evidence="7">
    <location>
        <begin position="148"/>
        <end position="167"/>
    </location>
</feature>
<feature type="domain" description="Major facilitator superfamily (MFS) profile" evidence="8">
    <location>
        <begin position="7"/>
        <end position="397"/>
    </location>
</feature>
<evidence type="ECO:0000256" key="2">
    <source>
        <dbReference type="ARBA" id="ARBA00022448"/>
    </source>
</evidence>
<name>A0A2M7S5G7_9BACT</name>
<feature type="transmembrane region" description="Helical" evidence="7">
    <location>
        <begin position="307"/>
        <end position="324"/>
    </location>
</feature>
<dbReference type="EMBL" id="PFMR01000322">
    <property type="protein sequence ID" value="PIZ14618.1"/>
    <property type="molecule type" value="Genomic_DNA"/>
</dbReference>
<feature type="transmembrane region" description="Helical" evidence="7">
    <location>
        <begin position="173"/>
        <end position="190"/>
    </location>
</feature>
<dbReference type="InterPro" id="IPR010290">
    <property type="entry name" value="TM_effector"/>
</dbReference>
<keyword evidence="5 7" id="KW-1133">Transmembrane helix</keyword>
<evidence type="ECO:0000256" key="5">
    <source>
        <dbReference type="ARBA" id="ARBA00022989"/>
    </source>
</evidence>
<sequence length="401" mass="43365">MAARFSVFANRNFRLFWVGLLVSMIGTVVQIIAQSWLVYTLTHSPFLLGLVGAAQAVPFLLLSLIGGNTADRVDKRSLLYITQSIMMILAFILGVLAATGKVEVWHVALIAVGMGIANSFDMPTRLAFVYELVGKEDIMSAVSLNSMLFNLAQISGPAIAGIVVSTIGNSWCFFLNAVSFLAFIVALKMMKLLPSPERKMEDSTFKNITEGLRYVRATPVLRSVIVIAALCSIFVMPYGVLMPVFAGDVLKVGAKGFGFLMTCTGIGALAGGLIIAGAGDIRRKGRLFFTGATVFSAAILLFSFSRIFYLSCIFLVISGFFFLFQSSISDTIVQITTPDEMRGRIMGIYSLAFMGLSPLGSLQMGTLAQFFGAPFAIGLGTLVFGVSVLFLFRKTPQLREI</sequence>
<feature type="transmembrane region" description="Helical" evidence="7">
    <location>
        <begin position="285"/>
        <end position="301"/>
    </location>
</feature>
<dbReference type="PANTHER" id="PTHR23513">
    <property type="entry name" value="INTEGRAL MEMBRANE EFFLUX PROTEIN-RELATED"/>
    <property type="match status" value="1"/>
</dbReference>
<comment type="subcellular location">
    <subcellularLocation>
        <location evidence="1">Cell membrane</location>
        <topology evidence="1">Multi-pass membrane protein</topology>
    </subcellularLocation>
</comment>
<evidence type="ECO:0000256" key="6">
    <source>
        <dbReference type="ARBA" id="ARBA00023136"/>
    </source>
</evidence>
<evidence type="ECO:0000313" key="10">
    <source>
        <dbReference type="Proteomes" id="UP000229307"/>
    </source>
</evidence>
<keyword evidence="6 7" id="KW-0472">Membrane</keyword>
<evidence type="ECO:0000256" key="7">
    <source>
        <dbReference type="SAM" id="Phobius"/>
    </source>
</evidence>
<dbReference type="InterPro" id="IPR036259">
    <property type="entry name" value="MFS_trans_sf"/>
</dbReference>
<dbReference type="PANTHER" id="PTHR23513:SF11">
    <property type="entry name" value="STAPHYLOFERRIN A TRANSPORTER"/>
    <property type="match status" value="1"/>
</dbReference>
<keyword evidence="2" id="KW-0813">Transport</keyword>
<keyword evidence="4 7" id="KW-0812">Transmembrane</keyword>
<reference evidence="10" key="1">
    <citation type="submission" date="2017-09" db="EMBL/GenBank/DDBJ databases">
        <title>Depth-based differentiation of microbial function through sediment-hosted aquifers and enrichment of novel symbionts in the deep terrestrial subsurface.</title>
        <authorList>
            <person name="Probst A.J."/>
            <person name="Ladd B."/>
            <person name="Jarett J.K."/>
            <person name="Geller-Mcgrath D.E."/>
            <person name="Sieber C.M.K."/>
            <person name="Emerson J.B."/>
            <person name="Anantharaman K."/>
            <person name="Thomas B.C."/>
            <person name="Malmstrom R."/>
            <person name="Stieglmeier M."/>
            <person name="Klingl A."/>
            <person name="Woyke T."/>
            <person name="Ryan C.M."/>
            <person name="Banfield J.F."/>
        </authorList>
    </citation>
    <scope>NUCLEOTIDE SEQUENCE [LARGE SCALE GENOMIC DNA]</scope>
</reference>
<dbReference type="Proteomes" id="UP000229307">
    <property type="component" value="Unassembled WGS sequence"/>
</dbReference>
<evidence type="ECO:0000259" key="8">
    <source>
        <dbReference type="PROSITE" id="PS50850"/>
    </source>
</evidence>
<feature type="transmembrane region" description="Helical" evidence="7">
    <location>
        <begin position="104"/>
        <end position="128"/>
    </location>
</feature>
<evidence type="ECO:0000313" key="9">
    <source>
        <dbReference type="EMBL" id="PIZ14618.1"/>
    </source>
</evidence>